<feature type="non-terminal residue" evidence="1">
    <location>
        <position position="1"/>
    </location>
</feature>
<gene>
    <name evidence="1" type="ORF">Tci_866444</name>
</gene>
<name>A0A699SAB9_TANCI</name>
<evidence type="ECO:0000313" key="1">
    <source>
        <dbReference type="EMBL" id="GFC94474.1"/>
    </source>
</evidence>
<dbReference type="EMBL" id="BKCJ011148894">
    <property type="protein sequence ID" value="GFC94474.1"/>
    <property type="molecule type" value="Genomic_DNA"/>
</dbReference>
<accession>A0A699SAB9</accession>
<organism evidence="1">
    <name type="scientific">Tanacetum cinerariifolium</name>
    <name type="common">Dalmatian daisy</name>
    <name type="synonym">Chrysanthemum cinerariifolium</name>
    <dbReference type="NCBI Taxonomy" id="118510"/>
    <lineage>
        <taxon>Eukaryota</taxon>
        <taxon>Viridiplantae</taxon>
        <taxon>Streptophyta</taxon>
        <taxon>Embryophyta</taxon>
        <taxon>Tracheophyta</taxon>
        <taxon>Spermatophyta</taxon>
        <taxon>Magnoliopsida</taxon>
        <taxon>eudicotyledons</taxon>
        <taxon>Gunneridae</taxon>
        <taxon>Pentapetalae</taxon>
        <taxon>asterids</taxon>
        <taxon>campanulids</taxon>
        <taxon>Asterales</taxon>
        <taxon>Asteraceae</taxon>
        <taxon>Asteroideae</taxon>
        <taxon>Anthemideae</taxon>
        <taxon>Anthemidinae</taxon>
        <taxon>Tanacetum</taxon>
    </lineage>
</organism>
<reference evidence="1" key="1">
    <citation type="journal article" date="2019" name="Sci. Rep.">
        <title>Draft genome of Tanacetum cinerariifolium, the natural source of mosquito coil.</title>
        <authorList>
            <person name="Yamashiro T."/>
            <person name="Shiraishi A."/>
            <person name="Satake H."/>
            <person name="Nakayama K."/>
        </authorList>
    </citation>
    <scope>NUCLEOTIDE SEQUENCE</scope>
</reference>
<protein>
    <submittedName>
        <fullName evidence="1">Uncharacterized protein</fullName>
    </submittedName>
</protein>
<sequence>LKKWVKYQLILKTHPFLLNHHPLNPREITNQRGSRGRKQRVLSLEQIKTNQVAEIKKLKKRVKKLEGKKKKRTHGLKRLYKSEKVAKKEVSTDDPVTSAGEVFTTADVEVSAALTTTTTTDDELTLV</sequence>
<dbReference type="AlphaFoldDB" id="A0A699SAB9"/>
<comment type="caution">
    <text evidence="1">The sequence shown here is derived from an EMBL/GenBank/DDBJ whole genome shotgun (WGS) entry which is preliminary data.</text>
</comment>
<proteinExistence type="predicted"/>